<dbReference type="SUPFAM" id="SSF48452">
    <property type="entry name" value="TPR-like"/>
    <property type="match status" value="1"/>
</dbReference>
<evidence type="ECO:0000313" key="2">
    <source>
        <dbReference type="Proteomes" id="UP001499843"/>
    </source>
</evidence>
<evidence type="ECO:0000313" key="1">
    <source>
        <dbReference type="EMBL" id="GAA2213335.1"/>
    </source>
</evidence>
<sequence length="474" mass="52525">MTDETGLPAWAERIRHERRQRGWSQKQVAVHLFKAAGDEIALAEFESVLRRVKQHEAGNGRPRDPYPLLYCRAFEMSEAKLFERPALPEDLTDESADDDANSVSSPSLPWLWEAGPTADAIYDITKSDLMLNRREAVKALAITAGLPLVDPVQRWLAHPSPVPSPSEYSGRIGLDEVTQLEEAANVFRTWDDQHGGGLARKAVVGQLNEVADLLRDSHPHEVSMRLFHVMAQLAKIAATMSWDCGMQTAAQKYYVMSLQASTPGQDKPFGASVLASMARQLLYLDQPQDALELIRLALDGVRSTATPRLRAMLHTREAWSYAKMGRPESFKRATGNAEAAFSEISPSDHDPDWIGYFDAAELTGVTGGRYLELSHHDSRFAGDALDHIGQAVALRQRSSMRSLALDQVGLAYAHLISGDLDEAVTVGNAAADTAGQVQSDRVRVQLREFYLQIETRKDPVMAPLQQHIRETLAR</sequence>
<gene>
    <name evidence="1" type="ORF">GCM10009850_087970</name>
</gene>
<dbReference type="EMBL" id="BAAAQX010000032">
    <property type="protein sequence ID" value="GAA2213335.1"/>
    <property type="molecule type" value="Genomic_DNA"/>
</dbReference>
<dbReference type="InterPro" id="IPR011990">
    <property type="entry name" value="TPR-like_helical_dom_sf"/>
</dbReference>
<dbReference type="RefSeq" id="WP_344488701.1">
    <property type="nucleotide sequence ID" value="NZ_BAAAQX010000032.1"/>
</dbReference>
<accession>A0ABP5PR52</accession>
<name>A0ABP5PR52_9ACTN</name>
<protein>
    <submittedName>
        <fullName evidence="1">Uncharacterized protein</fullName>
    </submittedName>
</protein>
<keyword evidence="2" id="KW-1185">Reference proteome</keyword>
<dbReference type="Gene3D" id="1.25.40.10">
    <property type="entry name" value="Tetratricopeptide repeat domain"/>
    <property type="match status" value="1"/>
</dbReference>
<comment type="caution">
    <text evidence="1">The sequence shown here is derived from an EMBL/GenBank/DDBJ whole genome shotgun (WGS) entry which is preliminary data.</text>
</comment>
<organism evidence="1 2">
    <name type="scientific">Nonomuraea monospora</name>
    <dbReference type="NCBI Taxonomy" id="568818"/>
    <lineage>
        <taxon>Bacteria</taxon>
        <taxon>Bacillati</taxon>
        <taxon>Actinomycetota</taxon>
        <taxon>Actinomycetes</taxon>
        <taxon>Streptosporangiales</taxon>
        <taxon>Streptosporangiaceae</taxon>
        <taxon>Nonomuraea</taxon>
    </lineage>
</organism>
<dbReference type="Proteomes" id="UP001499843">
    <property type="component" value="Unassembled WGS sequence"/>
</dbReference>
<proteinExistence type="predicted"/>
<reference evidence="2" key="1">
    <citation type="journal article" date="2019" name="Int. J. Syst. Evol. Microbiol.">
        <title>The Global Catalogue of Microorganisms (GCM) 10K type strain sequencing project: providing services to taxonomists for standard genome sequencing and annotation.</title>
        <authorList>
            <consortium name="The Broad Institute Genomics Platform"/>
            <consortium name="The Broad Institute Genome Sequencing Center for Infectious Disease"/>
            <person name="Wu L."/>
            <person name="Ma J."/>
        </authorList>
    </citation>
    <scope>NUCLEOTIDE SEQUENCE [LARGE SCALE GENOMIC DNA]</scope>
    <source>
        <strain evidence="2">JCM 16114</strain>
    </source>
</reference>